<keyword evidence="5 6" id="KW-0472">Membrane</keyword>
<proteinExistence type="predicted"/>
<feature type="transmembrane region" description="Helical" evidence="6">
    <location>
        <begin position="421"/>
        <end position="441"/>
    </location>
</feature>
<keyword evidence="3 6" id="KW-0812">Transmembrane</keyword>
<feature type="transmembrane region" description="Helical" evidence="6">
    <location>
        <begin position="348"/>
        <end position="368"/>
    </location>
</feature>
<dbReference type="InterPro" id="IPR050367">
    <property type="entry name" value="APC_superfamily"/>
</dbReference>
<gene>
    <name evidence="7" type="ORF">E6K73_10825</name>
</gene>
<evidence type="ECO:0000313" key="7">
    <source>
        <dbReference type="EMBL" id="TMQ48969.1"/>
    </source>
</evidence>
<feature type="transmembrane region" description="Helical" evidence="6">
    <location>
        <begin position="57"/>
        <end position="76"/>
    </location>
</feature>
<sequence length="483" mass="49414">MRDRRGAGGPAGAASDVPAAPGLRRVLGFRDVVLFLVAAVVSTRWIAAAAAAGPSALALWVIAFLALFVPLGLTVLELSSRHPDEGGIYVWVREAFGSFAGFMTAWMYWASNLVYFPGLLYFVAANALFVGGPQWLGLSDSAPYFISVTLGGIAIAFALHLVGLNVGKWLHNAGAVGTWMPVAMLIAVGAVAWVRGGPAIALDPAAWRPHAGLKELTLWSSLAFAFAGLEVAPLLAGEIVAPRRTLPRALLAAGALITATYVLGTLAILVAMPGREASGLQGILQAIQVGGARVGLPAALAPAAAALITVGGLGQVAAWLAGGARLPFVAGIDRLLPPAFARTHPRWGTPWVALLVQALGAALFALLGQAGTSVRGAYDALVSMTVIAYFVPYLLMFAALIRIQGEPAGPQVIRVPGGRPAAILVGALGMISTAVSIAVAVMPPPGSEAPAIAALKVVGSSLLLAGGGALLYGWGSRRRVGRA</sequence>
<feature type="transmembrane region" description="Helical" evidence="6">
    <location>
        <begin position="176"/>
        <end position="195"/>
    </location>
</feature>
<dbReference type="PANTHER" id="PTHR42770">
    <property type="entry name" value="AMINO ACID TRANSPORTER-RELATED"/>
    <property type="match status" value="1"/>
</dbReference>
<evidence type="ECO:0000256" key="6">
    <source>
        <dbReference type="SAM" id="Phobius"/>
    </source>
</evidence>
<evidence type="ECO:0000256" key="2">
    <source>
        <dbReference type="ARBA" id="ARBA00022475"/>
    </source>
</evidence>
<feature type="transmembrane region" description="Helical" evidence="6">
    <location>
        <begin position="453"/>
        <end position="474"/>
    </location>
</feature>
<dbReference type="GO" id="GO:0022857">
    <property type="term" value="F:transmembrane transporter activity"/>
    <property type="evidence" value="ECO:0007669"/>
    <property type="project" value="InterPro"/>
</dbReference>
<feature type="transmembrane region" description="Helical" evidence="6">
    <location>
        <begin position="144"/>
        <end position="164"/>
    </location>
</feature>
<dbReference type="GO" id="GO:0005886">
    <property type="term" value="C:plasma membrane"/>
    <property type="evidence" value="ECO:0007669"/>
    <property type="project" value="UniProtKB-SubCell"/>
</dbReference>
<dbReference type="InterPro" id="IPR002293">
    <property type="entry name" value="AA/rel_permease1"/>
</dbReference>
<dbReference type="AlphaFoldDB" id="A0A538SC84"/>
<organism evidence="7 8">
    <name type="scientific">Eiseniibacteriota bacterium</name>
    <dbReference type="NCBI Taxonomy" id="2212470"/>
    <lineage>
        <taxon>Bacteria</taxon>
        <taxon>Candidatus Eiseniibacteriota</taxon>
    </lineage>
</organism>
<evidence type="ECO:0000256" key="3">
    <source>
        <dbReference type="ARBA" id="ARBA00022692"/>
    </source>
</evidence>
<feature type="transmembrane region" description="Helical" evidence="6">
    <location>
        <begin position="292"/>
        <end position="310"/>
    </location>
</feature>
<dbReference type="PIRSF" id="PIRSF006060">
    <property type="entry name" value="AA_transporter"/>
    <property type="match status" value="1"/>
</dbReference>
<dbReference type="Gene3D" id="1.20.1740.10">
    <property type="entry name" value="Amino acid/polyamine transporter I"/>
    <property type="match status" value="1"/>
</dbReference>
<keyword evidence="4 6" id="KW-1133">Transmembrane helix</keyword>
<feature type="transmembrane region" description="Helical" evidence="6">
    <location>
        <begin position="249"/>
        <end position="271"/>
    </location>
</feature>
<keyword evidence="2" id="KW-1003">Cell membrane</keyword>
<evidence type="ECO:0000256" key="4">
    <source>
        <dbReference type="ARBA" id="ARBA00022989"/>
    </source>
</evidence>
<comment type="caution">
    <text evidence="7">The sequence shown here is derived from an EMBL/GenBank/DDBJ whole genome shotgun (WGS) entry which is preliminary data.</text>
</comment>
<feature type="transmembrane region" description="Helical" evidence="6">
    <location>
        <begin position="114"/>
        <end position="132"/>
    </location>
</feature>
<feature type="transmembrane region" description="Helical" evidence="6">
    <location>
        <begin position="32"/>
        <end position="51"/>
    </location>
</feature>
<comment type="subcellular location">
    <subcellularLocation>
        <location evidence="1">Cell membrane</location>
        <topology evidence="1">Multi-pass membrane protein</topology>
    </subcellularLocation>
</comment>
<dbReference type="Pfam" id="PF13520">
    <property type="entry name" value="AA_permease_2"/>
    <property type="match status" value="1"/>
</dbReference>
<evidence type="ECO:0000256" key="5">
    <source>
        <dbReference type="ARBA" id="ARBA00023136"/>
    </source>
</evidence>
<protein>
    <submittedName>
        <fullName evidence="7">Amino acid permease</fullName>
    </submittedName>
</protein>
<evidence type="ECO:0000256" key="1">
    <source>
        <dbReference type="ARBA" id="ARBA00004651"/>
    </source>
</evidence>
<dbReference type="Proteomes" id="UP000320184">
    <property type="component" value="Unassembled WGS sequence"/>
</dbReference>
<dbReference type="EMBL" id="VBOT01000130">
    <property type="protein sequence ID" value="TMQ48969.1"/>
    <property type="molecule type" value="Genomic_DNA"/>
</dbReference>
<feature type="transmembrane region" description="Helical" evidence="6">
    <location>
        <begin position="216"/>
        <end position="237"/>
    </location>
</feature>
<feature type="transmembrane region" description="Helical" evidence="6">
    <location>
        <begin position="380"/>
        <end position="401"/>
    </location>
</feature>
<name>A0A538SC84_UNCEI</name>
<reference evidence="7 8" key="1">
    <citation type="journal article" date="2019" name="Nat. Microbiol.">
        <title>Mediterranean grassland soil C-N compound turnover is dependent on rainfall and depth, and is mediated by genomically divergent microorganisms.</title>
        <authorList>
            <person name="Diamond S."/>
            <person name="Andeer P.F."/>
            <person name="Li Z."/>
            <person name="Crits-Christoph A."/>
            <person name="Burstein D."/>
            <person name="Anantharaman K."/>
            <person name="Lane K.R."/>
            <person name="Thomas B.C."/>
            <person name="Pan C."/>
            <person name="Northen T.R."/>
            <person name="Banfield J.F."/>
        </authorList>
    </citation>
    <scope>NUCLEOTIDE SEQUENCE [LARGE SCALE GENOMIC DNA]</scope>
    <source>
        <strain evidence="7">WS_3</strain>
    </source>
</reference>
<accession>A0A538SC84</accession>
<evidence type="ECO:0000313" key="8">
    <source>
        <dbReference type="Proteomes" id="UP000320184"/>
    </source>
</evidence>